<keyword evidence="3" id="KW-0449">Lipoprotein</keyword>
<dbReference type="FunFam" id="3.40.50.300:FF:001129">
    <property type="entry name" value="ras-related protein Rab-44 isoform X2"/>
    <property type="match status" value="1"/>
</dbReference>
<evidence type="ECO:0000313" key="4">
    <source>
        <dbReference type="EMBL" id="NWU80299.1"/>
    </source>
</evidence>
<evidence type="ECO:0000256" key="2">
    <source>
        <dbReference type="ARBA" id="ARBA00023134"/>
    </source>
</evidence>
<accession>A0A7K5ZS57</accession>
<dbReference type="InterPro" id="IPR027417">
    <property type="entry name" value="P-loop_NTPase"/>
</dbReference>
<feature type="non-terminal residue" evidence="4">
    <location>
        <position position="1"/>
    </location>
</feature>
<dbReference type="SMART" id="SM00176">
    <property type="entry name" value="RAN"/>
    <property type="match status" value="1"/>
</dbReference>
<dbReference type="PANTHER" id="PTHR47977">
    <property type="entry name" value="RAS-RELATED PROTEIN RAB"/>
    <property type="match status" value="1"/>
</dbReference>
<keyword evidence="2" id="KW-0342">GTP-binding</keyword>
<organism evidence="4 5">
    <name type="scientific">Onychorhynchus coronatus</name>
    <name type="common">Royal flycatcher</name>
    <dbReference type="NCBI Taxonomy" id="360224"/>
    <lineage>
        <taxon>Eukaryota</taxon>
        <taxon>Metazoa</taxon>
        <taxon>Chordata</taxon>
        <taxon>Craniata</taxon>
        <taxon>Vertebrata</taxon>
        <taxon>Euteleostomi</taxon>
        <taxon>Archelosauria</taxon>
        <taxon>Archosauria</taxon>
        <taxon>Dinosauria</taxon>
        <taxon>Saurischia</taxon>
        <taxon>Theropoda</taxon>
        <taxon>Coelurosauria</taxon>
        <taxon>Aves</taxon>
        <taxon>Neognathae</taxon>
        <taxon>Neoaves</taxon>
        <taxon>Telluraves</taxon>
        <taxon>Australaves</taxon>
        <taxon>Passeriformes</taxon>
        <taxon>Tyrannidae</taxon>
        <taxon>Onychorhynchus</taxon>
    </lineage>
</organism>
<dbReference type="PROSITE" id="PS51421">
    <property type="entry name" value="RAS"/>
    <property type="match status" value="1"/>
</dbReference>
<evidence type="ECO:0000313" key="5">
    <source>
        <dbReference type="Proteomes" id="UP000550309"/>
    </source>
</evidence>
<dbReference type="Gene3D" id="3.40.50.300">
    <property type="entry name" value="P-loop containing nucleotide triphosphate hydrolases"/>
    <property type="match status" value="1"/>
</dbReference>
<dbReference type="PRINTS" id="PR00449">
    <property type="entry name" value="RASTRNSFRMNG"/>
</dbReference>
<gene>
    <name evidence="4" type="primary">Rab44_1</name>
    <name evidence="4" type="ORF">ONYCOR_R02892</name>
</gene>
<feature type="non-terminal residue" evidence="4">
    <location>
        <position position="211"/>
    </location>
</feature>
<dbReference type="InterPro" id="IPR005225">
    <property type="entry name" value="Small_GTP-bd"/>
</dbReference>
<dbReference type="SUPFAM" id="SSF52540">
    <property type="entry name" value="P-loop containing nucleoside triphosphate hydrolases"/>
    <property type="match status" value="1"/>
</dbReference>
<dbReference type="SMART" id="SM00173">
    <property type="entry name" value="RAS"/>
    <property type="match status" value="1"/>
</dbReference>
<dbReference type="Pfam" id="PF00071">
    <property type="entry name" value="Ras"/>
    <property type="match status" value="1"/>
</dbReference>
<evidence type="ECO:0000256" key="3">
    <source>
        <dbReference type="ARBA" id="ARBA00023288"/>
    </source>
</evidence>
<dbReference type="AlphaFoldDB" id="A0A7K5ZS57"/>
<dbReference type="Proteomes" id="UP000550309">
    <property type="component" value="Unassembled WGS sequence"/>
</dbReference>
<name>A0A7K5ZS57_ONYCO</name>
<reference evidence="4 5" key="1">
    <citation type="submission" date="2019-09" db="EMBL/GenBank/DDBJ databases">
        <title>Bird 10,000 Genomes (B10K) Project - Family phase.</title>
        <authorList>
            <person name="Zhang G."/>
        </authorList>
    </citation>
    <scope>NUCLEOTIDE SEQUENCE [LARGE SCALE GENOMIC DNA]</scope>
    <source>
        <strain evidence="4">B10K-DU-028-75</strain>
        <tissue evidence="4">Mixed tissue sample</tissue>
    </source>
</reference>
<dbReference type="GO" id="GO:0003924">
    <property type="term" value="F:GTPase activity"/>
    <property type="evidence" value="ECO:0007669"/>
    <property type="project" value="InterPro"/>
</dbReference>
<dbReference type="InterPro" id="IPR001806">
    <property type="entry name" value="Small_GTPase"/>
</dbReference>
<dbReference type="SMART" id="SM00174">
    <property type="entry name" value="RHO"/>
    <property type="match status" value="1"/>
</dbReference>
<keyword evidence="5" id="KW-1185">Reference proteome</keyword>
<comment type="caution">
    <text evidence="4">The sequence shown here is derived from an EMBL/GenBank/DDBJ whole genome shotgun (WGS) entry which is preliminary data.</text>
</comment>
<evidence type="ECO:0000256" key="1">
    <source>
        <dbReference type="ARBA" id="ARBA00022741"/>
    </source>
</evidence>
<dbReference type="SMART" id="SM00175">
    <property type="entry name" value="RAB"/>
    <property type="match status" value="1"/>
</dbReference>
<keyword evidence="1" id="KW-0547">Nucleotide-binding</keyword>
<dbReference type="PROSITE" id="PS51419">
    <property type="entry name" value="RAB"/>
    <property type="match status" value="1"/>
</dbReference>
<dbReference type="NCBIfam" id="TIGR00231">
    <property type="entry name" value="small_GTP"/>
    <property type="match status" value="1"/>
</dbReference>
<dbReference type="CDD" id="cd00154">
    <property type="entry name" value="Rab"/>
    <property type="match status" value="1"/>
</dbReference>
<dbReference type="OrthoDB" id="9989112at2759"/>
<dbReference type="InterPro" id="IPR050227">
    <property type="entry name" value="Rab"/>
</dbReference>
<dbReference type="EMBL" id="VZRK01000104">
    <property type="protein sequence ID" value="NWU80299.1"/>
    <property type="molecule type" value="Genomic_DNA"/>
</dbReference>
<protein>
    <submittedName>
        <fullName evidence="4">RAB44 protein</fullName>
    </submittedName>
</protein>
<sequence>AVTAEGAGAAPTGSPKAPLDPDHLYNVLFVGDSHVGKTSFLYRLHADSFNPNLTATVGLDYRIKNLVVDNKLFALRLWDSAGQERYHSMTKQFFRKADGVVLMYDITSQYSFSDVRYWLSCIQEAAEDGVAILLLGNKTDCAAERQIPAEEGECLAKEHQLMFYECSAASGHNVLESMVSFIRLLKVREDELKNKAEEVPQAPQKKKYCCW</sequence>
<dbReference type="GO" id="GO:0005525">
    <property type="term" value="F:GTP binding"/>
    <property type="evidence" value="ECO:0007669"/>
    <property type="project" value="UniProtKB-KW"/>
</dbReference>
<proteinExistence type="predicted"/>